<sequence>MKLNGNGIVVVPTKQSTGENHKINLDKRLSGSSIIDDAVQDVFQYIIRDYVEIWYSLVTKETELLFESKQLLEKIAISASNRCKEVDWLAFLTARCFDSVIAHIRFYREAKNRLSLKNSNEDSAKSINQNLVNAFFELERSSGMKRNCRRRISVDSSYEKECWKTLSDFILQLLGSKQEVNCCPMNLLFSQMLAGEIFIPIFDLLSDPDYINQIVIWLCKNCQITSDSFLSVIRCTENFLELDASRQLLTKEIAIMRSHDFGGEDDIFIKRKLSSLLFVNRLIENYICELNEGSENNYMSYTQSYWKQYLTNHDGNGVYQLPLDFILKNSVALSYMLDFMADRKSQAYVFFILNVEGWKIAAIQQISQLELEGFLVKTEYYYFKQHKCAVDQNSPGYVLMSLQESAMSIFTQYFADNVTSRLHIDDVIVRRLLYNLKNEPPADSWFDEAKSAIISKIEKDDRFMPSFRKSIGYIRMLAELDILKDISKSDDEDMRSLDDQNSNETLTSLLIDVDDKEKRRDTYTCIATCTSDESSATDCTLSASICQKGVVKDGISSHAVYSVTVVKSTGSKEIDSWVVYRRYSDFYDFHVRLEERFKVMKEFSFPAKRAFNNMDKLFLERRQYLLNEYLSKLLKPEFLRLNPGIRNSLLQFFDRGSYEHSKGIISRKVDSLMNPLVSSMRTVTKAVRSESSGLRDSSSEDNLDNFQNLSGIPLYGDDQLPLRILLILMDEIFDLHNRNQWLRKRVFYVLREFLRAMFGDVFNQKIVDYVVTATSPEQVAELIQVIKNSYWPNGVPAMPRPSRDEATKMRTRVAAKMSLLSLFSDEIKHLIGSETTREGVLRIFELVQNPVLNRRLLFVIFEGVIDALFPENNIDELFEKFHVESSL</sequence>
<feature type="domain" description="PXA" evidence="3">
    <location>
        <begin position="32"/>
        <end position="223"/>
    </location>
</feature>
<dbReference type="GO" id="GO:0005769">
    <property type="term" value="C:early endosome"/>
    <property type="evidence" value="ECO:0007669"/>
    <property type="project" value="TreeGrafter"/>
</dbReference>
<dbReference type="InterPro" id="IPR016137">
    <property type="entry name" value="RGS"/>
</dbReference>
<protein>
    <recommendedName>
        <fullName evidence="6">Sorting nexin-13</fullName>
    </recommendedName>
</protein>
<dbReference type="PANTHER" id="PTHR22775">
    <property type="entry name" value="SORTING NEXIN"/>
    <property type="match status" value="1"/>
</dbReference>
<comment type="caution">
    <text evidence="4">The sequence shown here is derived from an EMBL/GenBank/DDBJ whole genome shotgun (WGS) entry which is preliminary data.</text>
</comment>
<dbReference type="InterPro" id="IPR044926">
    <property type="entry name" value="RGS_subdomain_2"/>
</dbReference>
<dbReference type="SMART" id="SM00312">
    <property type="entry name" value="PX"/>
    <property type="match status" value="1"/>
</dbReference>
<evidence type="ECO:0000256" key="1">
    <source>
        <dbReference type="ARBA" id="ARBA00010883"/>
    </source>
</evidence>
<dbReference type="InterPro" id="IPR003114">
    <property type="entry name" value="Phox_assoc"/>
</dbReference>
<evidence type="ECO:0000259" key="2">
    <source>
        <dbReference type="PROSITE" id="PS50195"/>
    </source>
</evidence>
<feature type="domain" description="PX" evidence="2">
    <location>
        <begin position="539"/>
        <end position="660"/>
    </location>
</feature>
<dbReference type="InterPro" id="IPR001683">
    <property type="entry name" value="PX_dom"/>
</dbReference>
<organism evidence="4 5">
    <name type="scientific">Daphnia galeata</name>
    <dbReference type="NCBI Taxonomy" id="27404"/>
    <lineage>
        <taxon>Eukaryota</taxon>
        <taxon>Metazoa</taxon>
        <taxon>Ecdysozoa</taxon>
        <taxon>Arthropoda</taxon>
        <taxon>Crustacea</taxon>
        <taxon>Branchiopoda</taxon>
        <taxon>Diplostraca</taxon>
        <taxon>Cladocera</taxon>
        <taxon>Anomopoda</taxon>
        <taxon>Daphniidae</taxon>
        <taxon>Daphnia</taxon>
    </lineage>
</organism>
<dbReference type="SUPFAM" id="SSF48097">
    <property type="entry name" value="Regulator of G-protein signaling, RGS"/>
    <property type="match status" value="1"/>
</dbReference>
<dbReference type="Proteomes" id="UP000789390">
    <property type="component" value="Unassembled WGS sequence"/>
</dbReference>
<dbReference type="InterPro" id="IPR036305">
    <property type="entry name" value="RGS_sf"/>
</dbReference>
<evidence type="ECO:0000313" key="4">
    <source>
        <dbReference type="EMBL" id="CAH0104402.1"/>
    </source>
</evidence>
<dbReference type="PANTHER" id="PTHR22775:SF3">
    <property type="entry name" value="SORTING NEXIN-13"/>
    <property type="match status" value="1"/>
</dbReference>
<evidence type="ECO:0008006" key="6">
    <source>
        <dbReference type="Google" id="ProtNLM"/>
    </source>
</evidence>
<evidence type="ECO:0000259" key="3">
    <source>
        <dbReference type="PROSITE" id="PS51207"/>
    </source>
</evidence>
<dbReference type="Pfam" id="PF00787">
    <property type="entry name" value="PX"/>
    <property type="match status" value="1"/>
</dbReference>
<dbReference type="Pfam" id="PF00615">
    <property type="entry name" value="RGS"/>
    <property type="match status" value="1"/>
</dbReference>
<dbReference type="SUPFAM" id="SSF64268">
    <property type="entry name" value="PX domain"/>
    <property type="match status" value="1"/>
</dbReference>
<dbReference type="PROSITE" id="PS51207">
    <property type="entry name" value="PXA"/>
    <property type="match status" value="1"/>
</dbReference>
<dbReference type="SMART" id="SM00313">
    <property type="entry name" value="PXA"/>
    <property type="match status" value="1"/>
</dbReference>
<dbReference type="Gene3D" id="3.30.1520.10">
    <property type="entry name" value="Phox-like domain"/>
    <property type="match status" value="1"/>
</dbReference>
<dbReference type="GO" id="GO:0035091">
    <property type="term" value="F:phosphatidylinositol binding"/>
    <property type="evidence" value="ECO:0007669"/>
    <property type="project" value="InterPro"/>
</dbReference>
<accession>A0A8J2WMD5</accession>
<dbReference type="Pfam" id="PF08628">
    <property type="entry name" value="Nexin_C"/>
    <property type="match status" value="1"/>
</dbReference>
<dbReference type="Pfam" id="PF02194">
    <property type="entry name" value="PXA"/>
    <property type="match status" value="1"/>
</dbReference>
<gene>
    <name evidence="4" type="ORF">DGAL_LOCUS7304</name>
</gene>
<keyword evidence="5" id="KW-1185">Reference proteome</keyword>
<dbReference type="EMBL" id="CAKKLH010000136">
    <property type="protein sequence ID" value="CAH0104402.1"/>
    <property type="molecule type" value="Genomic_DNA"/>
</dbReference>
<dbReference type="PROSITE" id="PS50195">
    <property type="entry name" value="PX"/>
    <property type="match status" value="1"/>
</dbReference>
<dbReference type="SMART" id="SM00315">
    <property type="entry name" value="RGS"/>
    <property type="match status" value="1"/>
</dbReference>
<comment type="similarity">
    <text evidence="1">Belongs to the sorting nexin family.</text>
</comment>
<name>A0A8J2WMD5_9CRUS</name>
<evidence type="ECO:0000313" key="5">
    <source>
        <dbReference type="Proteomes" id="UP000789390"/>
    </source>
</evidence>
<dbReference type="InterPro" id="IPR036871">
    <property type="entry name" value="PX_dom_sf"/>
</dbReference>
<dbReference type="OrthoDB" id="5772781at2759"/>
<dbReference type="Gene3D" id="1.10.167.10">
    <property type="entry name" value="Regulator of G-protein Signalling 4, domain 2"/>
    <property type="match status" value="1"/>
</dbReference>
<dbReference type="InterPro" id="IPR013937">
    <property type="entry name" value="Sorting_nexin_C"/>
</dbReference>
<dbReference type="AlphaFoldDB" id="A0A8J2WMD5"/>
<proteinExistence type="inferred from homology"/>
<reference evidence="4" key="1">
    <citation type="submission" date="2021-11" db="EMBL/GenBank/DDBJ databases">
        <authorList>
            <person name="Schell T."/>
        </authorList>
    </citation>
    <scope>NUCLEOTIDE SEQUENCE</scope>
    <source>
        <strain evidence="4">M5</strain>
    </source>
</reference>